<dbReference type="InterPro" id="IPR053136">
    <property type="entry name" value="UTP_pyrophosphatase-like"/>
</dbReference>
<evidence type="ECO:0000313" key="2">
    <source>
        <dbReference type="EMBL" id="QCI58805.1"/>
    </source>
</evidence>
<dbReference type="EMBL" id="CP034413">
    <property type="protein sequence ID" value="QCI58805.1"/>
    <property type="molecule type" value="Genomic_DNA"/>
</dbReference>
<protein>
    <submittedName>
        <fullName evidence="2">M48 family metallopeptidase</fullName>
    </submittedName>
</protein>
<reference evidence="3" key="1">
    <citation type="submission" date="2018-12" db="EMBL/GenBank/DDBJ databases">
        <title>Dusodibacter welbiota gen. nov., sp. nov., isolated from human faeces and emended description of the Oscillibacter genus.</title>
        <authorList>
            <person name="Le Roy T."/>
            <person name="Van der Smissen P."/>
            <person name="Delzenne N."/>
            <person name="Muccioli G."/>
            <person name="Collet J.F."/>
            <person name="Cani P.D."/>
        </authorList>
    </citation>
    <scope>NUCLEOTIDE SEQUENCE [LARGE SCALE GENOMIC DNA]</scope>
    <source>
        <strain evidence="3">J115</strain>
    </source>
</reference>
<evidence type="ECO:0000313" key="3">
    <source>
        <dbReference type="Proteomes" id="UP000298642"/>
    </source>
</evidence>
<dbReference type="RefSeq" id="WP_021749604.1">
    <property type="nucleotide sequence ID" value="NZ_CAUWCU010000029.1"/>
</dbReference>
<dbReference type="Proteomes" id="UP000298642">
    <property type="component" value="Chromosome"/>
</dbReference>
<evidence type="ECO:0000259" key="1">
    <source>
        <dbReference type="Pfam" id="PF01863"/>
    </source>
</evidence>
<organism evidence="2 3">
    <name type="scientific">Dysosmobacter welbionis</name>
    <dbReference type="NCBI Taxonomy" id="2093857"/>
    <lineage>
        <taxon>Bacteria</taxon>
        <taxon>Bacillati</taxon>
        <taxon>Bacillota</taxon>
        <taxon>Clostridia</taxon>
        <taxon>Eubacteriales</taxon>
        <taxon>Oscillospiraceae</taxon>
        <taxon>Dysosmobacter</taxon>
    </lineage>
</organism>
<dbReference type="GeneID" id="89521909"/>
<dbReference type="KEGG" id="obj:EIO64_05885"/>
<dbReference type="PANTHER" id="PTHR30399:SF1">
    <property type="entry name" value="UTP PYROPHOSPHATASE"/>
    <property type="match status" value="1"/>
</dbReference>
<gene>
    <name evidence="2" type="ORF">EIO64_05885</name>
</gene>
<dbReference type="Pfam" id="PF01863">
    <property type="entry name" value="YgjP-like"/>
    <property type="match status" value="2"/>
</dbReference>
<feature type="domain" description="YgjP-like metallopeptidase" evidence="1">
    <location>
        <begin position="12"/>
        <end position="63"/>
    </location>
</feature>
<sequence>METYELIRSGRKTLALEITRDCRVVVRAPRRLSQARIDDFVASHAGWIARHLEQQRRRAALAPSAPTQAEIGALKEKARQVLPPKIAYYSEKMGLFPTGVRITSARTRYGSCSGKNSLCFSCFLMNCPDAAMDLVVVHELCHIQVKNHGPDFYALLEQVLPDWRERKKLLR</sequence>
<feature type="domain" description="YgjP-like metallopeptidase" evidence="1">
    <location>
        <begin position="73"/>
        <end position="171"/>
    </location>
</feature>
<dbReference type="InterPro" id="IPR002725">
    <property type="entry name" value="YgjP-like_metallopeptidase"/>
</dbReference>
<dbReference type="PANTHER" id="PTHR30399">
    <property type="entry name" value="UNCHARACTERIZED PROTEIN YGJP"/>
    <property type="match status" value="1"/>
</dbReference>
<keyword evidence="3" id="KW-1185">Reference proteome</keyword>
<dbReference type="CDD" id="cd07344">
    <property type="entry name" value="M48_yhfN_like"/>
    <property type="match status" value="1"/>
</dbReference>
<proteinExistence type="predicted"/>
<dbReference type="Gene3D" id="3.30.2010.10">
    <property type="entry name" value="Metalloproteases ('zincins'), catalytic domain"/>
    <property type="match status" value="1"/>
</dbReference>
<name>A0A4D7AN36_9FIRM</name>
<accession>A0A4D7AN36</accession>
<dbReference type="AlphaFoldDB" id="A0A4D7AN36"/>